<dbReference type="InterPro" id="IPR011042">
    <property type="entry name" value="6-blade_b-propeller_TolB-like"/>
</dbReference>
<dbReference type="Gene3D" id="2.120.10.30">
    <property type="entry name" value="TolB, C-terminal domain"/>
    <property type="match status" value="4"/>
</dbReference>
<evidence type="ECO:0000256" key="4">
    <source>
        <dbReference type="ARBA" id="ARBA00022729"/>
    </source>
</evidence>
<evidence type="ECO:0000313" key="16">
    <source>
        <dbReference type="EMBL" id="KAK6292270.1"/>
    </source>
</evidence>
<keyword evidence="2" id="KW-0245">EGF-like domain</keyword>
<gene>
    <name evidence="16" type="ORF">J4Q44_G00368540</name>
</gene>
<dbReference type="Proteomes" id="UP001356427">
    <property type="component" value="Unassembled WGS sequence"/>
</dbReference>
<dbReference type="Pfam" id="PF14670">
    <property type="entry name" value="FXa_inhibition"/>
    <property type="match status" value="2"/>
</dbReference>
<dbReference type="Gene3D" id="1.10.510.10">
    <property type="entry name" value="Transferase(Phosphotransferase) domain 1"/>
    <property type="match status" value="1"/>
</dbReference>
<feature type="repeat" description="LDL-receptor class B" evidence="13">
    <location>
        <begin position="24"/>
        <end position="67"/>
    </location>
</feature>
<evidence type="ECO:0000256" key="8">
    <source>
        <dbReference type="ARBA" id="ARBA00023157"/>
    </source>
</evidence>
<dbReference type="InterPro" id="IPR000033">
    <property type="entry name" value="LDLR_classB_rpt"/>
</dbReference>
<evidence type="ECO:0000256" key="7">
    <source>
        <dbReference type="ARBA" id="ARBA00023054"/>
    </source>
</evidence>
<dbReference type="GO" id="GO:0005524">
    <property type="term" value="F:ATP binding"/>
    <property type="evidence" value="ECO:0007669"/>
    <property type="project" value="InterPro"/>
</dbReference>
<dbReference type="InterPro" id="IPR000742">
    <property type="entry name" value="EGF"/>
</dbReference>
<dbReference type="InterPro" id="IPR000719">
    <property type="entry name" value="Prot_kinase_dom"/>
</dbReference>
<comment type="catalytic activity">
    <reaction evidence="10">
        <text>L-threonyl-[protein] + ATP = O-phospho-L-threonyl-[protein] + ADP + H(+)</text>
        <dbReference type="Rhea" id="RHEA:46608"/>
        <dbReference type="Rhea" id="RHEA-COMP:11060"/>
        <dbReference type="Rhea" id="RHEA-COMP:11605"/>
        <dbReference type="ChEBI" id="CHEBI:15378"/>
        <dbReference type="ChEBI" id="CHEBI:30013"/>
        <dbReference type="ChEBI" id="CHEBI:30616"/>
        <dbReference type="ChEBI" id="CHEBI:61977"/>
        <dbReference type="ChEBI" id="CHEBI:456216"/>
        <dbReference type="EC" id="2.7.11.1"/>
    </reaction>
</comment>
<keyword evidence="6" id="KW-0391">Immunity</keyword>
<dbReference type="GO" id="GO:0016239">
    <property type="term" value="P:positive regulation of macroautophagy"/>
    <property type="evidence" value="ECO:0007669"/>
    <property type="project" value="UniProtKB-ARBA"/>
</dbReference>
<evidence type="ECO:0000256" key="11">
    <source>
        <dbReference type="ARBA" id="ARBA00048679"/>
    </source>
</evidence>
<dbReference type="GO" id="GO:0007399">
    <property type="term" value="P:nervous system development"/>
    <property type="evidence" value="ECO:0007669"/>
    <property type="project" value="TreeGrafter"/>
</dbReference>
<dbReference type="PROSITE" id="PS50053">
    <property type="entry name" value="UBIQUITIN_2"/>
    <property type="match status" value="1"/>
</dbReference>
<keyword evidence="7" id="KW-0175">Coiled coil</keyword>
<accession>A0AAN8KU53</accession>
<dbReference type="PROSITE" id="PS51120">
    <property type="entry name" value="LDLRB"/>
    <property type="match status" value="9"/>
</dbReference>
<feature type="repeat" description="LDL-receptor class B" evidence="13">
    <location>
        <begin position="332"/>
        <end position="375"/>
    </location>
</feature>
<evidence type="ECO:0000256" key="5">
    <source>
        <dbReference type="ARBA" id="ARBA00022737"/>
    </source>
</evidence>
<dbReference type="InterPro" id="IPR011009">
    <property type="entry name" value="Kinase-like_dom_sf"/>
</dbReference>
<dbReference type="FunFam" id="2.120.10.30:FF:000241">
    <property type="entry name" value="Low-density lipoprotein receptor-related protein 6"/>
    <property type="match status" value="2"/>
</dbReference>
<keyword evidence="17" id="KW-1185">Reference proteome</keyword>
<evidence type="ECO:0000256" key="9">
    <source>
        <dbReference type="ARBA" id="ARBA00023180"/>
    </source>
</evidence>
<dbReference type="GO" id="GO:0002218">
    <property type="term" value="P:activation of innate immune response"/>
    <property type="evidence" value="ECO:0007669"/>
    <property type="project" value="UniProtKB-ARBA"/>
</dbReference>
<dbReference type="FunFam" id="2.120.10.30:FF:000001">
    <property type="entry name" value="Low-density lipoprotein receptor-related protein 6"/>
    <property type="match status" value="1"/>
</dbReference>
<dbReference type="SMART" id="SM00220">
    <property type="entry name" value="S_TKc"/>
    <property type="match status" value="1"/>
</dbReference>
<protein>
    <recommendedName>
        <fullName evidence="12">Serine/threonine-protein kinase TBK1</fullName>
        <ecNumber evidence="1">2.7.11.1</ecNumber>
    </recommendedName>
</protein>
<evidence type="ECO:0000256" key="1">
    <source>
        <dbReference type="ARBA" id="ARBA00012513"/>
    </source>
</evidence>
<dbReference type="SMART" id="SM00135">
    <property type="entry name" value="LY"/>
    <property type="match status" value="13"/>
</dbReference>
<feature type="repeat" description="LDL-receptor class B" evidence="13">
    <location>
        <begin position="591"/>
        <end position="633"/>
    </location>
</feature>
<dbReference type="GO" id="GO:0032008">
    <property type="term" value="P:positive regulation of TOR signaling"/>
    <property type="evidence" value="ECO:0007669"/>
    <property type="project" value="UniProtKB-ARBA"/>
</dbReference>
<dbReference type="InterPro" id="IPR041309">
    <property type="entry name" value="TBK1_CC1"/>
</dbReference>
<evidence type="ECO:0000256" key="10">
    <source>
        <dbReference type="ARBA" id="ARBA00047899"/>
    </source>
</evidence>
<dbReference type="FunFam" id="1.20.1270.420:FF:000001">
    <property type="entry name" value="Serine/threonine-protein kinase TBK1"/>
    <property type="match status" value="1"/>
</dbReference>
<keyword evidence="8" id="KW-1015">Disulfide bond</keyword>
<evidence type="ECO:0000256" key="2">
    <source>
        <dbReference type="ARBA" id="ARBA00022536"/>
    </source>
</evidence>
<dbReference type="GO" id="GO:0045087">
    <property type="term" value="P:innate immune response"/>
    <property type="evidence" value="ECO:0007669"/>
    <property type="project" value="UniProtKB-KW"/>
</dbReference>
<dbReference type="Pfam" id="PF00058">
    <property type="entry name" value="Ldl_recept_b"/>
    <property type="match status" value="8"/>
</dbReference>
<dbReference type="InterPro" id="IPR000626">
    <property type="entry name" value="Ubiquitin-like_dom"/>
</dbReference>
<proteinExistence type="predicted"/>
<dbReference type="Pfam" id="PF18396">
    <property type="entry name" value="TBK1_ULD"/>
    <property type="match status" value="1"/>
</dbReference>
<dbReference type="SUPFAM" id="SSF63825">
    <property type="entry name" value="YWTD domain"/>
    <property type="match status" value="3"/>
</dbReference>
<evidence type="ECO:0000256" key="3">
    <source>
        <dbReference type="ARBA" id="ARBA00022588"/>
    </source>
</evidence>
<comment type="catalytic activity">
    <reaction evidence="11">
        <text>L-seryl-[protein] + ATP = O-phospho-L-seryl-[protein] + ADP + H(+)</text>
        <dbReference type="Rhea" id="RHEA:17989"/>
        <dbReference type="Rhea" id="RHEA-COMP:9863"/>
        <dbReference type="Rhea" id="RHEA-COMP:11604"/>
        <dbReference type="ChEBI" id="CHEBI:15378"/>
        <dbReference type="ChEBI" id="CHEBI:29999"/>
        <dbReference type="ChEBI" id="CHEBI:30616"/>
        <dbReference type="ChEBI" id="CHEBI:83421"/>
        <dbReference type="ChEBI" id="CHEBI:456216"/>
        <dbReference type="EC" id="2.7.11.1"/>
    </reaction>
</comment>
<keyword evidence="9" id="KW-0325">Glycoprotein</keyword>
<evidence type="ECO:0000256" key="13">
    <source>
        <dbReference type="PROSITE-ProRule" id="PRU00461"/>
    </source>
</evidence>
<feature type="repeat" description="LDL-receptor class B" evidence="13">
    <location>
        <begin position="548"/>
        <end position="590"/>
    </location>
</feature>
<sequence length="1539" mass="175906">METSGSSGGTLSPPSSEGLFCSERYMYWTDWGEVPKIERAGMDGTSRAMIIDKDIYWPNGLTLDYSQEKLYWADAKFNFIHRSNLDGTGREVVVKGDLPHPFALTLYEETLFWTDWNTHSIQSCQKETGEDRRKVHSDIFSPMDIHVYSQKRQPLLSSPCSVENGGCSHLCLLSPIEPYYQCACPTGVQLLEDNKRCRDGATQLLLLARRTDLRRISLDTPDFTDIILQTDDIRHAIAIDYDPVDGHIYWTDDEVRAIRRSYLDGSDAQFIVTSQVNHPDGIAVDWIARNLYWTDTGTDRIEVTRLNGTMRKILISEDLDEPRAIVLDPVAGYMYWTDWGEVPKIERADLDGTERVVMVNTSLGWPNGLALDYADRMIYWGDAKTDKIEVMGMDGSGRRILVEDKLPHIFGFTLLGDYVYWSDWQRRSIERVHKRTTEREFIIDQLPDLMGLKATYVHKTFGTNPCAEDNGGCSHLCLYKPVGVQCACPIGLELIADLSTCIVPEAFLLFSRHTDIRRISLETNNNNVAIPLTGVKEASALDFDITDNRIYWTDITLKTISRAFMNGSALEHVVEFGLDYPEGMAVDWLGKNLYWADTGTNRIEVAKLDGQHRQVLVWKDLDSPRALALDPAEGFMYWTEWGGKPKIDRSAMDGTGRITLVPNVGRANGLTIDYAERRLYWTDLDTTLIESSNMLGQERERSIERANKTSGQNRTVPCIQGHLDYVMDILVFHSSRQGGLERLRLHQWAIAHTSVWLYPISSFVCGMPRPLLPHYDNKRHCSAPTSFLLFSQKSAINRMVMDEHQSPDIILPIHSLRNVRAIDYDPLDKQLYWIDSKQNAIRRAQEDGNMSIPGDGGVEPQCKQSYLGLQPFDPEHRHLQRFRGMGPSNTRHKVLVMEYCPCGSLYTVLEESSNAYGLPEDEFLIVLQDVVAGMNHLREYGIVHRDIKPGNIMRVIGEDGRSVYKLTDFGAARELEDDEQFVSLYGTEEYLHPDMYERAVLRKEHQKKYGATVDLWSIGVTFFHAATGSLPFRPFEGPRRNKEVMYKIITEKPSGTVSGQQKFENGKIEWSTEMPVSCNLSKGLQSLLTPVLANILEADQEKCWGFDQFFAETSDILHRTVVLVFSLQQATLHYIYIHQYNTATLFQELLSRRCSIPVHNQELLYEGRRLQLEPNRQAQTFPRTSRDNPIMLLSRESVATVGLIFEDPTPPKVQPRYDLDLDASYAKTFAGDVGHLWKTSDSLLVCQELVRKGVRGLIELMKEDYSEMVHKKSEVIHLCHYCTQILERTEQLYEVLMQANMLSSSEYDEISDMRKKIVLISNSLVPMDQTVQDIKSKFLSGGVLTDSWTQAGTHPEDRNVERIKVLLDSITAIYHQFKKDKAERRLPYNEEQIHKFDKQKLVFHATKARSLFTEECAMKYRIFISKSEEWMRKVHHVRKQLIGLTSQFNSVEKEVSMVMERVIKLQEQLPGKVLPLASSGMVKPQAYLSQSTLVEMTLGMKKLKEEMEGVVKELAENNHFLERFGSLTLDGGLRSVDRI</sequence>
<dbReference type="PROSITE" id="PS50011">
    <property type="entry name" value="PROTEIN_KINASE_DOM"/>
    <property type="match status" value="1"/>
</dbReference>
<feature type="repeat" description="LDL-receptor class B" evidence="13">
    <location>
        <begin position="68"/>
        <end position="110"/>
    </location>
</feature>
<evidence type="ECO:0000256" key="6">
    <source>
        <dbReference type="ARBA" id="ARBA00022859"/>
    </source>
</evidence>
<dbReference type="GO" id="GO:0004674">
    <property type="term" value="F:protein serine/threonine kinase activity"/>
    <property type="evidence" value="ECO:0007669"/>
    <property type="project" value="UniProtKB-EC"/>
</dbReference>
<evidence type="ECO:0000259" key="15">
    <source>
        <dbReference type="PROSITE" id="PS50053"/>
    </source>
</evidence>
<dbReference type="InterPro" id="IPR050778">
    <property type="entry name" value="Cueball_EGF_LRP_Nidogen"/>
</dbReference>
<dbReference type="SUPFAM" id="SSF56112">
    <property type="entry name" value="Protein kinase-like (PK-like)"/>
    <property type="match status" value="1"/>
</dbReference>
<dbReference type="GO" id="GO:0005829">
    <property type="term" value="C:cytosol"/>
    <property type="evidence" value="ECO:0007669"/>
    <property type="project" value="UniProtKB-ARBA"/>
</dbReference>
<organism evidence="16 17">
    <name type="scientific">Coregonus suidteri</name>
    <dbReference type="NCBI Taxonomy" id="861788"/>
    <lineage>
        <taxon>Eukaryota</taxon>
        <taxon>Metazoa</taxon>
        <taxon>Chordata</taxon>
        <taxon>Craniata</taxon>
        <taxon>Vertebrata</taxon>
        <taxon>Euteleostomi</taxon>
        <taxon>Actinopterygii</taxon>
        <taxon>Neopterygii</taxon>
        <taxon>Teleostei</taxon>
        <taxon>Protacanthopterygii</taxon>
        <taxon>Salmoniformes</taxon>
        <taxon>Salmonidae</taxon>
        <taxon>Coregoninae</taxon>
        <taxon>Coregonus</taxon>
    </lineage>
</organism>
<dbReference type="InterPro" id="IPR041087">
    <property type="entry name" value="TBK1_ULD"/>
</dbReference>
<dbReference type="Gene3D" id="1.20.1270.420">
    <property type="match status" value="1"/>
</dbReference>
<feature type="domain" description="Protein kinase" evidence="14">
    <location>
        <begin position="816"/>
        <end position="1121"/>
    </location>
</feature>
<reference evidence="16 17" key="1">
    <citation type="submission" date="2021-04" db="EMBL/GenBank/DDBJ databases">
        <authorList>
            <person name="De Guttry C."/>
            <person name="Zahm M."/>
            <person name="Klopp C."/>
            <person name="Cabau C."/>
            <person name="Louis A."/>
            <person name="Berthelot C."/>
            <person name="Parey E."/>
            <person name="Roest Crollius H."/>
            <person name="Montfort J."/>
            <person name="Robinson-Rechavi M."/>
            <person name="Bucao C."/>
            <person name="Bouchez O."/>
            <person name="Gislard M."/>
            <person name="Lluch J."/>
            <person name="Milhes M."/>
            <person name="Lampietro C."/>
            <person name="Lopez Roques C."/>
            <person name="Donnadieu C."/>
            <person name="Braasch I."/>
            <person name="Desvignes T."/>
            <person name="Postlethwait J."/>
            <person name="Bobe J."/>
            <person name="Wedekind C."/>
            <person name="Guiguen Y."/>
        </authorList>
    </citation>
    <scope>NUCLEOTIDE SEQUENCE [LARGE SCALE GENOMIC DNA]</scope>
    <source>
        <strain evidence="16">Cs_M1</strain>
        <tissue evidence="16">Blood</tissue>
    </source>
</reference>
<feature type="domain" description="Ubiquitin-like" evidence="15">
    <location>
        <begin position="1120"/>
        <end position="1171"/>
    </location>
</feature>
<keyword evidence="5" id="KW-0677">Repeat</keyword>
<keyword evidence="3" id="KW-0399">Innate immunity</keyword>
<dbReference type="Gene3D" id="3.10.20.90">
    <property type="entry name" value="Phosphatidylinositol 3-kinase Catalytic Subunit, Chain A, domain 1"/>
    <property type="match status" value="1"/>
</dbReference>
<dbReference type="Gene3D" id="2.10.25.10">
    <property type="entry name" value="Laminin"/>
    <property type="match status" value="1"/>
</dbReference>
<evidence type="ECO:0000313" key="17">
    <source>
        <dbReference type="Proteomes" id="UP001356427"/>
    </source>
</evidence>
<dbReference type="PANTHER" id="PTHR46513">
    <property type="entry name" value="VITELLOGENIN RECEPTOR-LIKE PROTEIN-RELATED-RELATED"/>
    <property type="match status" value="1"/>
</dbReference>
<dbReference type="SUPFAM" id="SSF57196">
    <property type="entry name" value="EGF/Laminin"/>
    <property type="match status" value="2"/>
</dbReference>
<dbReference type="SMART" id="SM00181">
    <property type="entry name" value="EGF"/>
    <property type="match status" value="2"/>
</dbReference>
<feature type="repeat" description="LDL-receptor class B" evidence="13">
    <location>
        <begin position="634"/>
        <end position="676"/>
    </location>
</feature>
<feature type="repeat" description="LDL-receptor class B" evidence="13">
    <location>
        <begin position="376"/>
        <end position="418"/>
    </location>
</feature>
<dbReference type="GO" id="GO:0032728">
    <property type="term" value="P:positive regulation of interferon-beta production"/>
    <property type="evidence" value="ECO:0007669"/>
    <property type="project" value="UniProtKB-ARBA"/>
</dbReference>
<dbReference type="CDD" id="cd21954">
    <property type="entry name" value="TBK1_C"/>
    <property type="match status" value="1"/>
</dbReference>
<dbReference type="PANTHER" id="PTHR46513:SF40">
    <property type="entry name" value="LOW-DENSITY LIPOPROTEIN RECEPTOR-RELATED PROTEIN 6"/>
    <property type="match status" value="1"/>
</dbReference>
<evidence type="ECO:0000256" key="12">
    <source>
        <dbReference type="ARBA" id="ARBA00071338"/>
    </source>
</evidence>
<dbReference type="EMBL" id="JAGTTL010000038">
    <property type="protein sequence ID" value="KAK6292270.1"/>
    <property type="molecule type" value="Genomic_DNA"/>
</dbReference>
<evidence type="ECO:0000259" key="14">
    <source>
        <dbReference type="PROSITE" id="PS50011"/>
    </source>
</evidence>
<dbReference type="EC" id="2.7.11.1" evidence="1"/>
<feature type="repeat" description="LDL-receptor class B" evidence="13">
    <location>
        <begin position="289"/>
        <end position="331"/>
    </location>
</feature>
<dbReference type="Pfam" id="PF00069">
    <property type="entry name" value="Pkinase"/>
    <property type="match status" value="1"/>
</dbReference>
<dbReference type="Pfam" id="PF18394">
    <property type="entry name" value="TBK1_CCD1"/>
    <property type="match status" value="1"/>
</dbReference>
<feature type="repeat" description="LDL-receptor class B" evidence="13">
    <location>
        <begin position="246"/>
        <end position="288"/>
    </location>
</feature>
<name>A0AAN8KU53_9TELE</name>
<dbReference type="FunFam" id="3.10.20.90:FF:000112">
    <property type="entry name" value="TANK binding kinase TBK1"/>
    <property type="match status" value="1"/>
</dbReference>
<dbReference type="FunFam" id="1.10.510.10:FF:000100">
    <property type="entry name" value="inhibitor of nuclear factor kappa-B kinase subunit epsilon"/>
    <property type="match status" value="1"/>
</dbReference>
<keyword evidence="4" id="KW-0732">Signal</keyword>
<comment type="caution">
    <text evidence="16">The sequence shown here is derived from an EMBL/GenBank/DDBJ whole genome shotgun (WGS) entry which is preliminary data.</text>
</comment>